<evidence type="ECO:0000313" key="2">
    <source>
        <dbReference type="EMBL" id="KAF0546053.1"/>
    </source>
</evidence>
<reference evidence="2 3" key="1">
    <citation type="journal article" date="2019" name="Environ. Microbiol.">
        <title>At the nexus of three kingdoms: the genome of the mycorrhizal fungus Gigaspora margarita provides insights into plant, endobacterial and fungal interactions.</title>
        <authorList>
            <person name="Venice F."/>
            <person name="Ghignone S."/>
            <person name="Salvioli di Fossalunga A."/>
            <person name="Amselem J."/>
            <person name="Novero M."/>
            <person name="Xianan X."/>
            <person name="Sedzielewska Toro K."/>
            <person name="Morin E."/>
            <person name="Lipzen A."/>
            <person name="Grigoriev I.V."/>
            <person name="Henrissat B."/>
            <person name="Martin F.M."/>
            <person name="Bonfante P."/>
        </authorList>
    </citation>
    <scope>NUCLEOTIDE SEQUENCE [LARGE SCALE GENOMIC DNA]</scope>
    <source>
        <strain evidence="2 3">BEG34</strain>
    </source>
</reference>
<comment type="caution">
    <text evidence="2">The sequence shown here is derived from an EMBL/GenBank/DDBJ whole genome shotgun (WGS) entry which is preliminary data.</text>
</comment>
<sequence>MGVPIYIDPQYLKNGNKITMKSDIYSLGVMFWELTSGIPPFHNIPEMAIILEILNNNRKKTIDNNTPLNYPDIECLSSENTIRKDNHKNSTLANNYHENLHVTTSLSNDHTKRLNKTGMKIL</sequence>
<keyword evidence="2" id="KW-0418">Kinase</keyword>
<dbReference type="Pfam" id="PF00069">
    <property type="entry name" value="Pkinase"/>
    <property type="match status" value="1"/>
</dbReference>
<dbReference type="OrthoDB" id="4062651at2759"/>
<dbReference type="AlphaFoldDB" id="A0A8H4ESL4"/>
<dbReference type="Gene3D" id="1.10.510.10">
    <property type="entry name" value="Transferase(Phosphotransferase) domain 1"/>
    <property type="match status" value="1"/>
</dbReference>
<dbReference type="Proteomes" id="UP000439903">
    <property type="component" value="Unassembled WGS sequence"/>
</dbReference>
<dbReference type="InterPro" id="IPR000719">
    <property type="entry name" value="Prot_kinase_dom"/>
</dbReference>
<feature type="domain" description="Protein kinase" evidence="1">
    <location>
        <begin position="1"/>
        <end position="122"/>
    </location>
</feature>
<keyword evidence="3" id="KW-1185">Reference proteome</keyword>
<keyword evidence="2" id="KW-0808">Transferase</keyword>
<dbReference type="InterPro" id="IPR011009">
    <property type="entry name" value="Kinase-like_dom_sf"/>
</dbReference>
<evidence type="ECO:0000313" key="3">
    <source>
        <dbReference type="Proteomes" id="UP000439903"/>
    </source>
</evidence>
<accession>A0A8H4ESL4</accession>
<dbReference type="GO" id="GO:0004672">
    <property type="term" value="F:protein kinase activity"/>
    <property type="evidence" value="ECO:0007669"/>
    <property type="project" value="InterPro"/>
</dbReference>
<protein>
    <submittedName>
        <fullName evidence="2">Kinase-like protein</fullName>
    </submittedName>
</protein>
<gene>
    <name evidence="2" type="ORF">F8M41_001727</name>
</gene>
<dbReference type="SUPFAM" id="SSF56112">
    <property type="entry name" value="Protein kinase-like (PK-like)"/>
    <property type="match status" value="1"/>
</dbReference>
<evidence type="ECO:0000259" key="1">
    <source>
        <dbReference type="PROSITE" id="PS50011"/>
    </source>
</evidence>
<dbReference type="PROSITE" id="PS50011">
    <property type="entry name" value="PROTEIN_KINASE_DOM"/>
    <property type="match status" value="1"/>
</dbReference>
<dbReference type="EMBL" id="WTPW01000115">
    <property type="protein sequence ID" value="KAF0546053.1"/>
    <property type="molecule type" value="Genomic_DNA"/>
</dbReference>
<name>A0A8H4ESL4_GIGMA</name>
<organism evidence="2 3">
    <name type="scientific">Gigaspora margarita</name>
    <dbReference type="NCBI Taxonomy" id="4874"/>
    <lineage>
        <taxon>Eukaryota</taxon>
        <taxon>Fungi</taxon>
        <taxon>Fungi incertae sedis</taxon>
        <taxon>Mucoromycota</taxon>
        <taxon>Glomeromycotina</taxon>
        <taxon>Glomeromycetes</taxon>
        <taxon>Diversisporales</taxon>
        <taxon>Gigasporaceae</taxon>
        <taxon>Gigaspora</taxon>
    </lineage>
</organism>
<proteinExistence type="predicted"/>
<dbReference type="GO" id="GO:0005524">
    <property type="term" value="F:ATP binding"/>
    <property type="evidence" value="ECO:0007669"/>
    <property type="project" value="InterPro"/>
</dbReference>